<evidence type="ECO:0000313" key="2">
    <source>
        <dbReference type="Proteomes" id="UP000561045"/>
    </source>
</evidence>
<accession>A0A840BK23</accession>
<protein>
    <submittedName>
        <fullName evidence="1">Putative FlaG/YvyC family protein</fullName>
    </submittedName>
</protein>
<comment type="caution">
    <text evidence="1">The sequence shown here is derived from an EMBL/GenBank/DDBJ whole genome shotgun (WGS) entry which is preliminary data.</text>
</comment>
<sequence>MARNLQFSIDEDTGRTVVRVVDTATKEVIRQIPSEEVLAIAKALDNMDGEKKASGVFLKQKA</sequence>
<keyword evidence="2" id="KW-1185">Reference proteome</keyword>
<dbReference type="PANTHER" id="PTHR37166">
    <property type="entry name" value="PROTEIN FLAG"/>
    <property type="match status" value="1"/>
</dbReference>
<dbReference type="EMBL" id="JACIET010000001">
    <property type="protein sequence ID" value="MBB4011919.1"/>
    <property type="molecule type" value="Genomic_DNA"/>
</dbReference>
<dbReference type="Proteomes" id="UP000561045">
    <property type="component" value="Unassembled WGS sequence"/>
</dbReference>
<reference evidence="1 2" key="1">
    <citation type="submission" date="2020-08" db="EMBL/GenBank/DDBJ databases">
        <title>Genomic Encyclopedia of Type Strains, Phase IV (KMG-IV): sequencing the most valuable type-strain genomes for metagenomic binning, comparative biology and taxonomic classification.</title>
        <authorList>
            <person name="Goeker M."/>
        </authorList>
    </citation>
    <scope>NUCLEOTIDE SEQUENCE [LARGE SCALE GENOMIC DNA]</scope>
    <source>
        <strain evidence="1 2">DSM 106739</strain>
    </source>
</reference>
<organism evidence="1 2">
    <name type="scientific">Niveibacterium umoris</name>
    <dbReference type="NCBI Taxonomy" id="1193620"/>
    <lineage>
        <taxon>Bacteria</taxon>
        <taxon>Pseudomonadati</taxon>
        <taxon>Pseudomonadota</taxon>
        <taxon>Betaproteobacteria</taxon>
        <taxon>Rhodocyclales</taxon>
        <taxon>Rhodocyclaceae</taxon>
        <taxon>Niveibacterium</taxon>
    </lineage>
</organism>
<dbReference type="SUPFAM" id="SSF160214">
    <property type="entry name" value="FlaG-like"/>
    <property type="match status" value="1"/>
</dbReference>
<dbReference type="PANTHER" id="PTHR37166:SF1">
    <property type="entry name" value="PROTEIN FLAG"/>
    <property type="match status" value="1"/>
</dbReference>
<dbReference type="InterPro" id="IPR005186">
    <property type="entry name" value="FlaG"/>
</dbReference>
<dbReference type="AlphaFoldDB" id="A0A840BK23"/>
<dbReference type="Pfam" id="PF03646">
    <property type="entry name" value="FlaG"/>
    <property type="match status" value="1"/>
</dbReference>
<evidence type="ECO:0000313" key="1">
    <source>
        <dbReference type="EMBL" id="MBB4011919.1"/>
    </source>
</evidence>
<name>A0A840BK23_9RHOO</name>
<gene>
    <name evidence="1" type="ORF">GGR36_001227</name>
</gene>
<dbReference type="InterPro" id="IPR035924">
    <property type="entry name" value="FlaG-like_sf"/>
</dbReference>
<proteinExistence type="predicted"/>
<dbReference type="Gene3D" id="3.30.160.170">
    <property type="entry name" value="FlaG-like"/>
    <property type="match status" value="1"/>
</dbReference>